<dbReference type="InterPro" id="IPR036388">
    <property type="entry name" value="WH-like_DNA-bd_sf"/>
</dbReference>
<dbReference type="InterPro" id="IPR007627">
    <property type="entry name" value="RNA_pol_sigma70_r2"/>
</dbReference>
<dbReference type="InterPro" id="IPR014325">
    <property type="entry name" value="RNA_pol_sigma-E_actinobac"/>
</dbReference>
<dbReference type="CDD" id="cd06171">
    <property type="entry name" value="Sigma70_r4"/>
    <property type="match status" value="1"/>
</dbReference>
<dbReference type="PANTHER" id="PTHR43133:SF50">
    <property type="entry name" value="ECF RNA POLYMERASE SIGMA FACTOR SIGM"/>
    <property type="match status" value="1"/>
</dbReference>
<feature type="domain" description="RNA polymerase sigma-70 region 2" evidence="6">
    <location>
        <begin position="16"/>
        <end position="75"/>
    </location>
</feature>
<dbReference type="STRING" id="1844.UG56_018700"/>
<keyword evidence="2" id="KW-0805">Transcription regulation</keyword>
<dbReference type="GO" id="GO:0003677">
    <property type="term" value="F:DNA binding"/>
    <property type="evidence" value="ECO:0007669"/>
    <property type="project" value="UniProtKB-KW"/>
</dbReference>
<evidence type="ECO:0000256" key="2">
    <source>
        <dbReference type="ARBA" id="ARBA00023015"/>
    </source>
</evidence>
<dbReference type="InterPro" id="IPR014284">
    <property type="entry name" value="RNA_pol_sigma-70_dom"/>
</dbReference>
<dbReference type="OrthoDB" id="3692620at2"/>
<keyword evidence="4" id="KW-0238">DNA-binding</keyword>
<evidence type="ECO:0000256" key="4">
    <source>
        <dbReference type="ARBA" id="ARBA00023125"/>
    </source>
</evidence>
<dbReference type="Pfam" id="PF08281">
    <property type="entry name" value="Sigma70_r4_2"/>
    <property type="match status" value="1"/>
</dbReference>
<gene>
    <name evidence="8" type="ORF">UG56_018700</name>
</gene>
<evidence type="ECO:0000256" key="3">
    <source>
        <dbReference type="ARBA" id="ARBA00023082"/>
    </source>
</evidence>
<keyword evidence="9" id="KW-1185">Reference proteome</keyword>
<dbReference type="PANTHER" id="PTHR43133">
    <property type="entry name" value="RNA POLYMERASE ECF-TYPE SIGMA FACTO"/>
    <property type="match status" value="1"/>
</dbReference>
<feature type="domain" description="RNA polymerase sigma factor 70 region 4 type 2" evidence="7">
    <location>
        <begin position="101"/>
        <end position="152"/>
    </location>
</feature>
<evidence type="ECO:0000259" key="6">
    <source>
        <dbReference type="Pfam" id="PF04542"/>
    </source>
</evidence>
<evidence type="ECO:0000313" key="8">
    <source>
        <dbReference type="EMBL" id="OIJ25262.1"/>
    </source>
</evidence>
<dbReference type="InterPro" id="IPR013249">
    <property type="entry name" value="RNA_pol_sigma70_r4_t2"/>
</dbReference>
<dbReference type="AlphaFoldDB" id="A0A1J4N120"/>
<dbReference type="NCBIfam" id="TIGR02937">
    <property type="entry name" value="sigma70-ECF"/>
    <property type="match status" value="1"/>
</dbReference>
<dbReference type="InterPro" id="IPR013324">
    <property type="entry name" value="RNA_pol_sigma_r3/r4-like"/>
</dbReference>
<evidence type="ECO:0000256" key="1">
    <source>
        <dbReference type="ARBA" id="ARBA00010641"/>
    </source>
</evidence>
<protein>
    <recommendedName>
        <fullName evidence="10">RNA polymerase subunit sigma-24</fullName>
    </recommendedName>
</protein>
<dbReference type="SUPFAM" id="SSF88946">
    <property type="entry name" value="Sigma2 domain of RNA polymerase sigma factors"/>
    <property type="match status" value="1"/>
</dbReference>
<evidence type="ECO:0000259" key="7">
    <source>
        <dbReference type="Pfam" id="PF08281"/>
    </source>
</evidence>
<evidence type="ECO:0000313" key="9">
    <source>
        <dbReference type="Proteomes" id="UP000033772"/>
    </source>
</evidence>
<organism evidence="8 9">
    <name type="scientific">Nocardioides luteus</name>
    <dbReference type="NCBI Taxonomy" id="1844"/>
    <lineage>
        <taxon>Bacteria</taxon>
        <taxon>Bacillati</taxon>
        <taxon>Actinomycetota</taxon>
        <taxon>Actinomycetes</taxon>
        <taxon>Propionibacteriales</taxon>
        <taxon>Nocardioidaceae</taxon>
        <taxon>Nocardioides</taxon>
    </lineage>
</organism>
<dbReference type="Gene3D" id="1.10.1740.10">
    <property type="match status" value="1"/>
</dbReference>
<proteinExistence type="inferred from homology"/>
<dbReference type="NCBIfam" id="TIGR02983">
    <property type="entry name" value="SigE-fam_strep"/>
    <property type="match status" value="1"/>
</dbReference>
<keyword evidence="5" id="KW-0804">Transcription</keyword>
<comment type="similarity">
    <text evidence="1">Belongs to the sigma-70 factor family. ECF subfamily.</text>
</comment>
<dbReference type="GO" id="GO:0006352">
    <property type="term" value="P:DNA-templated transcription initiation"/>
    <property type="evidence" value="ECO:0007669"/>
    <property type="project" value="InterPro"/>
</dbReference>
<dbReference type="RefSeq" id="WP_045550786.1">
    <property type="nucleotide sequence ID" value="NZ_JZDQ02000027.1"/>
</dbReference>
<sequence>MDREVELREFVSARGAALSRAAYLLTGDHQAAEDLVQEVYVVLVRRWQKSGTIDPEAYVRRILYSRFIDGRRRRRLLEVPRATPPDAAGGDEAGALADRLTLRDAMARLTPRQRAVLVLRFYEDLTEPQTAAALGISPNTVKSQTRVALQRLRELAPDTVASFEGVES</sequence>
<name>A0A1J4N120_9ACTN</name>
<accession>A0A1J4N120</accession>
<comment type="caution">
    <text evidence="8">The sequence shown here is derived from an EMBL/GenBank/DDBJ whole genome shotgun (WGS) entry which is preliminary data.</text>
</comment>
<dbReference type="Gene3D" id="1.10.10.10">
    <property type="entry name" value="Winged helix-like DNA-binding domain superfamily/Winged helix DNA-binding domain"/>
    <property type="match status" value="1"/>
</dbReference>
<dbReference type="Pfam" id="PF04542">
    <property type="entry name" value="Sigma70_r2"/>
    <property type="match status" value="1"/>
</dbReference>
<dbReference type="GO" id="GO:0016987">
    <property type="term" value="F:sigma factor activity"/>
    <property type="evidence" value="ECO:0007669"/>
    <property type="project" value="UniProtKB-KW"/>
</dbReference>
<dbReference type="SUPFAM" id="SSF88659">
    <property type="entry name" value="Sigma3 and sigma4 domains of RNA polymerase sigma factors"/>
    <property type="match status" value="1"/>
</dbReference>
<dbReference type="Proteomes" id="UP000033772">
    <property type="component" value="Unassembled WGS sequence"/>
</dbReference>
<reference evidence="8" key="1">
    <citation type="submission" date="2016-10" db="EMBL/GenBank/DDBJ databases">
        <title>Draft Genome Sequence of Nocardioides luteus Strain BAFB, an Alkane-Degrading Bacterium Isolated from JP-7 Polluted Soil.</title>
        <authorList>
            <person name="Brown L."/>
            <person name="Ruiz O.N."/>
            <person name="Gunasekera T."/>
        </authorList>
    </citation>
    <scope>NUCLEOTIDE SEQUENCE [LARGE SCALE GENOMIC DNA]</scope>
    <source>
        <strain evidence="8">BAFB</strain>
    </source>
</reference>
<dbReference type="InterPro" id="IPR013325">
    <property type="entry name" value="RNA_pol_sigma_r2"/>
</dbReference>
<dbReference type="EMBL" id="JZDQ02000027">
    <property type="protein sequence ID" value="OIJ25262.1"/>
    <property type="molecule type" value="Genomic_DNA"/>
</dbReference>
<keyword evidence="3" id="KW-0731">Sigma factor</keyword>
<evidence type="ECO:0008006" key="10">
    <source>
        <dbReference type="Google" id="ProtNLM"/>
    </source>
</evidence>
<evidence type="ECO:0000256" key="5">
    <source>
        <dbReference type="ARBA" id="ARBA00023163"/>
    </source>
</evidence>
<dbReference type="InterPro" id="IPR039425">
    <property type="entry name" value="RNA_pol_sigma-70-like"/>
</dbReference>